<dbReference type="AlphaFoldDB" id="A0A2U2RMY0"/>
<dbReference type="Pfam" id="PF00528">
    <property type="entry name" value="BPD_transp_1"/>
    <property type="match status" value="1"/>
</dbReference>
<gene>
    <name evidence="10" type="ORF">DEO23_00785</name>
</gene>
<evidence type="ECO:0000313" key="11">
    <source>
        <dbReference type="Proteomes" id="UP000245590"/>
    </source>
</evidence>
<keyword evidence="4 7" id="KW-0812">Transmembrane</keyword>
<dbReference type="GO" id="GO:0005886">
    <property type="term" value="C:plasma membrane"/>
    <property type="evidence" value="ECO:0007669"/>
    <property type="project" value="UniProtKB-SubCell"/>
</dbReference>
<evidence type="ECO:0000313" key="10">
    <source>
        <dbReference type="EMBL" id="PWH07229.1"/>
    </source>
</evidence>
<keyword evidence="3" id="KW-1003">Cell membrane</keyword>
<comment type="similarity">
    <text evidence="7">Belongs to the binding-protein-dependent transport system permease family.</text>
</comment>
<evidence type="ECO:0000256" key="8">
    <source>
        <dbReference type="SAM" id="MobiDB-lite"/>
    </source>
</evidence>
<protein>
    <submittedName>
        <fullName evidence="10">Sugar ABC transporter permease</fullName>
    </submittedName>
</protein>
<organism evidence="10 11">
    <name type="scientific">Brachybacterium endophyticum</name>
    <dbReference type="NCBI Taxonomy" id="2182385"/>
    <lineage>
        <taxon>Bacteria</taxon>
        <taxon>Bacillati</taxon>
        <taxon>Actinomycetota</taxon>
        <taxon>Actinomycetes</taxon>
        <taxon>Micrococcales</taxon>
        <taxon>Dermabacteraceae</taxon>
        <taxon>Brachybacterium</taxon>
    </lineage>
</organism>
<evidence type="ECO:0000256" key="1">
    <source>
        <dbReference type="ARBA" id="ARBA00004651"/>
    </source>
</evidence>
<feature type="transmembrane region" description="Helical" evidence="7">
    <location>
        <begin position="159"/>
        <end position="180"/>
    </location>
</feature>
<accession>A0A2U2RMY0</accession>
<dbReference type="RefSeq" id="WP_109274113.1">
    <property type="nucleotide sequence ID" value="NZ_QFKX01000001.1"/>
</dbReference>
<proteinExistence type="inferred from homology"/>
<dbReference type="CDD" id="cd06261">
    <property type="entry name" value="TM_PBP2"/>
    <property type="match status" value="1"/>
</dbReference>
<feature type="region of interest" description="Disordered" evidence="8">
    <location>
        <begin position="1"/>
        <end position="21"/>
    </location>
</feature>
<dbReference type="InterPro" id="IPR000515">
    <property type="entry name" value="MetI-like"/>
</dbReference>
<keyword evidence="11" id="KW-1185">Reference proteome</keyword>
<reference evidence="10 11" key="1">
    <citation type="submission" date="2018-05" db="EMBL/GenBank/DDBJ databases">
        <title>Brachybacterium sp. M1HQ-2T, whole genome shotgun sequence.</title>
        <authorList>
            <person name="Tuo L."/>
        </authorList>
    </citation>
    <scope>NUCLEOTIDE SEQUENCE [LARGE SCALE GENOMIC DNA]</scope>
    <source>
        <strain evidence="10 11">M1HQ-2</strain>
    </source>
</reference>
<evidence type="ECO:0000256" key="4">
    <source>
        <dbReference type="ARBA" id="ARBA00022692"/>
    </source>
</evidence>
<dbReference type="Gene3D" id="1.10.3720.10">
    <property type="entry name" value="MetI-like"/>
    <property type="match status" value="1"/>
</dbReference>
<evidence type="ECO:0000256" key="2">
    <source>
        <dbReference type="ARBA" id="ARBA00022448"/>
    </source>
</evidence>
<dbReference type="PANTHER" id="PTHR43744">
    <property type="entry name" value="ABC TRANSPORTER PERMEASE PROTEIN MG189-RELATED-RELATED"/>
    <property type="match status" value="1"/>
</dbReference>
<evidence type="ECO:0000256" key="5">
    <source>
        <dbReference type="ARBA" id="ARBA00022989"/>
    </source>
</evidence>
<evidence type="ECO:0000256" key="7">
    <source>
        <dbReference type="RuleBase" id="RU363032"/>
    </source>
</evidence>
<dbReference type="EMBL" id="QFKX01000001">
    <property type="protein sequence ID" value="PWH07229.1"/>
    <property type="molecule type" value="Genomic_DNA"/>
</dbReference>
<dbReference type="Proteomes" id="UP000245590">
    <property type="component" value="Unassembled WGS sequence"/>
</dbReference>
<evidence type="ECO:0000259" key="9">
    <source>
        <dbReference type="PROSITE" id="PS50928"/>
    </source>
</evidence>
<dbReference type="SUPFAM" id="SSF161098">
    <property type="entry name" value="MetI-like"/>
    <property type="match status" value="1"/>
</dbReference>
<dbReference type="PROSITE" id="PS50928">
    <property type="entry name" value="ABC_TM1"/>
    <property type="match status" value="1"/>
</dbReference>
<name>A0A2U2RMY0_9MICO</name>
<feature type="domain" description="ABC transmembrane type-1" evidence="9">
    <location>
        <begin position="90"/>
        <end position="284"/>
    </location>
</feature>
<keyword evidence="2 7" id="KW-0813">Transport</keyword>
<feature type="transmembrane region" description="Helical" evidence="7">
    <location>
        <begin position="30"/>
        <end position="55"/>
    </location>
</feature>
<feature type="transmembrane region" description="Helical" evidence="7">
    <location>
        <begin position="264"/>
        <end position="284"/>
    </location>
</feature>
<comment type="caution">
    <text evidence="10">The sequence shown here is derived from an EMBL/GenBank/DDBJ whole genome shotgun (WGS) entry which is preliminary data.</text>
</comment>
<dbReference type="PANTHER" id="PTHR43744:SF12">
    <property type="entry name" value="ABC TRANSPORTER PERMEASE PROTEIN MG189-RELATED"/>
    <property type="match status" value="1"/>
</dbReference>
<feature type="transmembrane region" description="Helical" evidence="7">
    <location>
        <begin position="94"/>
        <end position="116"/>
    </location>
</feature>
<sequence>MPRDSDSVLVDEDGTGTGQRHPARRRRARILLYVVLAIVALLFIFPFYFMAVGAFQKDPTTTLSSLAPTGRWTLSNFATINERLGLLRALANSLVFTAGVLAGTLVFGLAAGYALARLNWRGRGALFVIMLGVQMVPFQLLMIPLYVQIAGNYGLGDTYAGMILPSLINTTAVFIFRQFFRSLPESIFEAARIDGASELRVLRSIAIPMVRPAIATVVLITFIGPWNEFLWPFLITKDSSMQPLAVALANYISNVAGTVANPNGAILAGACTLAFPVVILFCLFQRYFTASDIGAGIKG</sequence>
<dbReference type="GO" id="GO:0055085">
    <property type="term" value="P:transmembrane transport"/>
    <property type="evidence" value="ECO:0007669"/>
    <property type="project" value="InterPro"/>
</dbReference>
<keyword evidence="5 7" id="KW-1133">Transmembrane helix</keyword>
<evidence type="ECO:0000256" key="3">
    <source>
        <dbReference type="ARBA" id="ARBA00022475"/>
    </source>
</evidence>
<dbReference type="OrthoDB" id="2063054at2"/>
<dbReference type="InterPro" id="IPR035906">
    <property type="entry name" value="MetI-like_sf"/>
</dbReference>
<evidence type="ECO:0000256" key="6">
    <source>
        <dbReference type="ARBA" id="ARBA00023136"/>
    </source>
</evidence>
<feature type="transmembrane region" description="Helical" evidence="7">
    <location>
        <begin position="201"/>
        <end position="224"/>
    </location>
</feature>
<feature type="transmembrane region" description="Helical" evidence="7">
    <location>
        <begin position="125"/>
        <end position="147"/>
    </location>
</feature>
<keyword evidence="6 7" id="KW-0472">Membrane</keyword>
<comment type="subcellular location">
    <subcellularLocation>
        <location evidence="1 7">Cell membrane</location>
        <topology evidence="1 7">Multi-pass membrane protein</topology>
    </subcellularLocation>
</comment>